<sequence>MSQEQPIRYGDVFLGVQGELAEEAVASGDAALMQSAENIATGKTLKGGPAAVMQSAAARNERTGHVGHGQVSGFVSEQGVGVVETNVPGRHTVTETIGDQTVGGYEMPTPLASGCPAEVLGSGKLTIGEALEAAALSEGEKLVDRSDAAAIQAAEMRATGLNETLPGGVGAQAQSAASINARVPPASSERTTLGEVLSDASMKLPADKPVTREDAERVARAEMRNNPAMTTHPTGVAASVEAAARLNENADV</sequence>
<keyword evidence="5" id="KW-1185">Reference proteome</keyword>
<dbReference type="InterPro" id="IPR007011">
    <property type="entry name" value="LEA_SMP_dom"/>
</dbReference>
<feature type="domain" description="SMP" evidence="3">
    <location>
        <begin position="7"/>
        <end position="62"/>
    </location>
</feature>
<dbReference type="Pfam" id="PF04927">
    <property type="entry name" value="SMP"/>
    <property type="match status" value="3"/>
</dbReference>
<evidence type="ECO:0000256" key="2">
    <source>
        <dbReference type="ARBA" id="ARBA00022737"/>
    </source>
</evidence>
<evidence type="ECO:0000313" key="5">
    <source>
        <dbReference type="Proteomes" id="UP000663760"/>
    </source>
</evidence>
<evidence type="ECO:0000313" key="4">
    <source>
        <dbReference type="EMBL" id="CAA7403995.1"/>
    </source>
</evidence>
<keyword evidence="2" id="KW-0677">Repeat</keyword>
<dbReference type="PANTHER" id="PTHR31174">
    <property type="entry name" value="SEED MATURATION FAMILY PROTEIN"/>
    <property type="match status" value="1"/>
</dbReference>
<accession>A0A7I8L3Y7</accession>
<protein>
    <recommendedName>
        <fullName evidence="3">SMP domain-containing protein</fullName>
    </recommendedName>
</protein>
<feature type="domain" description="SMP" evidence="3">
    <location>
        <begin position="191"/>
        <end position="249"/>
    </location>
</feature>
<dbReference type="OrthoDB" id="2014755at2759"/>
<dbReference type="PANTHER" id="PTHR31174:SF7">
    <property type="entry name" value="LATE EMBRYOGENESIS ABUNDANT PROTEIN 31-RELATED"/>
    <property type="match status" value="1"/>
</dbReference>
<dbReference type="EMBL" id="LR746273">
    <property type="protein sequence ID" value="CAA7403995.1"/>
    <property type="molecule type" value="Genomic_DNA"/>
</dbReference>
<dbReference type="InterPro" id="IPR042971">
    <property type="entry name" value="LEA_SMP"/>
</dbReference>
<feature type="domain" description="SMP" evidence="3">
    <location>
        <begin position="126"/>
        <end position="182"/>
    </location>
</feature>
<organism evidence="4 5">
    <name type="scientific">Spirodela intermedia</name>
    <name type="common">Intermediate duckweed</name>
    <dbReference type="NCBI Taxonomy" id="51605"/>
    <lineage>
        <taxon>Eukaryota</taxon>
        <taxon>Viridiplantae</taxon>
        <taxon>Streptophyta</taxon>
        <taxon>Embryophyta</taxon>
        <taxon>Tracheophyta</taxon>
        <taxon>Spermatophyta</taxon>
        <taxon>Magnoliopsida</taxon>
        <taxon>Liliopsida</taxon>
        <taxon>Araceae</taxon>
        <taxon>Lemnoideae</taxon>
        <taxon>Spirodela</taxon>
    </lineage>
</organism>
<reference evidence="4" key="1">
    <citation type="submission" date="2020-02" db="EMBL/GenBank/DDBJ databases">
        <authorList>
            <person name="Scholz U."/>
            <person name="Mascher M."/>
            <person name="Fiebig A."/>
        </authorList>
    </citation>
    <scope>NUCLEOTIDE SEQUENCE</scope>
</reference>
<gene>
    <name evidence="4" type="ORF">SI8410_10014673</name>
</gene>
<dbReference type="Proteomes" id="UP000663760">
    <property type="component" value="Chromosome 10"/>
</dbReference>
<evidence type="ECO:0000259" key="3">
    <source>
        <dbReference type="Pfam" id="PF04927"/>
    </source>
</evidence>
<dbReference type="AlphaFoldDB" id="A0A7I8L3Y7"/>
<name>A0A7I8L3Y7_SPIIN</name>
<proteinExistence type="inferred from homology"/>
<comment type="similarity">
    <text evidence="1">Belongs to the LEA type SMP family.</text>
</comment>
<evidence type="ECO:0000256" key="1">
    <source>
        <dbReference type="ARBA" id="ARBA00010733"/>
    </source>
</evidence>